<organism evidence="2 3">
    <name type="scientific">Salix dunnii</name>
    <dbReference type="NCBI Taxonomy" id="1413687"/>
    <lineage>
        <taxon>Eukaryota</taxon>
        <taxon>Viridiplantae</taxon>
        <taxon>Streptophyta</taxon>
        <taxon>Embryophyta</taxon>
        <taxon>Tracheophyta</taxon>
        <taxon>Spermatophyta</taxon>
        <taxon>Magnoliopsida</taxon>
        <taxon>eudicotyledons</taxon>
        <taxon>Gunneridae</taxon>
        <taxon>Pentapetalae</taxon>
        <taxon>rosids</taxon>
        <taxon>fabids</taxon>
        <taxon>Malpighiales</taxon>
        <taxon>Salicaceae</taxon>
        <taxon>Saliceae</taxon>
        <taxon>Salix</taxon>
    </lineage>
</organism>
<dbReference type="Pfam" id="PF13962">
    <property type="entry name" value="PGG"/>
    <property type="match status" value="1"/>
</dbReference>
<accession>A0A835JHE3</accession>
<evidence type="ECO:0000259" key="1">
    <source>
        <dbReference type="Pfam" id="PF13962"/>
    </source>
</evidence>
<gene>
    <name evidence="2" type="ORF">SADUNF_Sadunf14G0032600</name>
</gene>
<dbReference type="PANTHER" id="PTHR24177:SF419">
    <property type="entry name" value="ANKYRIN REPEAT FAMILY PROTEIN"/>
    <property type="match status" value="1"/>
</dbReference>
<dbReference type="Proteomes" id="UP000657918">
    <property type="component" value="Unassembled WGS sequence"/>
</dbReference>
<name>A0A835JHE3_9ROSI</name>
<evidence type="ECO:0000313" key="3">
    <source>
        <dbReference type="Proteomes" id="UP000657918"/>
    </source>
</evidence>
<sequence>MLIKHRKNSYPWNLWKELKLEIEGSSTETRNALMAVATLIAAVTYQAILSPPSGFWSAESRRSQTIDSAQKRDVLPGEAVMAADPEVFAGFTVFNAARFFAFIPMISLLTSGFTLNDCYLCDCHQQK</sequence>
<dbReference type="InterPro" id="IPR026961">
    <property type="entry name" value="PGG_dom"/>
</dbReference>
<reference evidence="2 3" key="1">
    <citation type="submission" date="2020-10" db="EMBL/GenBank/DDBJ databases">
        <title>Plant Genome Project.</title>
        <authorList>
            <person name="Zhang R.-G."/>
        </authorList>
    </citation>
    <scope>NUCLEOTIDE SEQUENCE [LARGE SCALE GENOMIC DNA]</scope>
    <source>
        <strain evidence="2">FAFU-HL-1</strain>
        <tissue evidence="2">Leaf</tissue>
    </source>
</reference>
<dbReference type="OrthoDB" id="674805at2759"/>
<keyword evidence="3" id="KW-1185">Reference proteome</keyword>
<dbReference type="PANTHER" id="PTHR24177">
    <property type="entry name" value="CASKIN"/>
    <property type="match status" value="1"/>
</dbReference>
<feature type="domain" description="PGG" evidence="1">
    <location>
        <begin position="27"/>
        <end position="110"/>
    </location>
</feature>
<evidence type="ECO:0000313" key="2">
    <source>
        <dbReference type="EMBL" id="KAF9668718.1"/>
    </source>
</evidence>
<dbReference type="GO" id="GO:0016020">
    <property type="term" value="C:membrane"/>
    <property type="evidence" value="ECO:0007669"/>
    <property type="project" value="TreeGrafter"/>
</dbReference>
<dbReference type="EMBL" id="JADGMS010000014">
    <property type="protein sequence ID" value="KAF9668718.1"/>
    <property type="molecule type" value="Genomic_DNA"/>
</dbReference>
<proteinExistence type="predicted"/>
<dbReference type="AlphaFoldDB" id="A0A835JHE3"/>
<protein>
    <recommendedName>
        <fullName evidence="1">PGG domain-containing protein</fullName>
    </recommendedName>
</protein>
<comment type="caution">
    <text evidence="2">The sequence shown here is derived from an EMBL/GenBank/DDBJ whole genome shotgun (WGS) entry which is preliminary data.</text>
</comment>